<keyword evidence="6" id="KW-1185">Reference proteome</keyword>
<dbReference type="Gene3D" id="2.60.120.10">
    <property type="entry name" value="Jelly Rolls"/>
    <property type="match status" value="1"/>
</dbReference>
<dbReference type="STRING" id="631454.N177_2612"/>
<proteinExistence type="predicted"/>
<dbReference type="GO" id="GO:0003700">
    <property type="term" value="F:DNA-binding transcription factor activity"/>
    <property type="evidence" value="ECO:0007669"/>
    <property type="project" value="TreeGrafter"/>
</dbReference>
<dbReference type="InterPro" id="IPR014710">
    <property type="entry name" value="RmlC-like_jellyroll"/>
</dbReference>
<dbReference type="OrthoDB" id="7506088at2"/>
<name>V4TCY0_9HYPH</name>
<feature type="domain" description="HTH crp-type" evidence="4">
    <location>
        <begin position="150"/>
        <end position="215"/>
    </location>
</feature>
<dbReference type="EMBL" id="AWXZ01000035">
    <property type="protein sequence ID" value="ESR24163.1"/>
    <property type="molecule type" value="Genomic_DNA"/>
</dbReference>
<keyword evidence="2" id="KW-0238">DNA-binding</keyword>
<dbReference type="eggNOG" id="COG0664">
    <property type="taxonomic scope" value="Bacteria"/>
</dbReference>
<accession>V4TCY0</accession>
<dbReference type="InterPro" id="IPR012318">
    <property type="entry name" value="HTH_CRP"/>
</dbReference>
<dbReference type="InterPro" id="IPR050397">
    <property type="entry name" value="Env_Response_Regulators"/>
</dbReference>
<sequence>MNDTSQHLRNRLLAAMRPEDLERLVPHLQPMEMTAGVILYEPEDLLDTAYFPYDAVISIVSVMRDGGVAEMATVGREGVAGFAWPTSSGRAPGRHLVQLPGSGARMPLQRLHAVAAESVDLQHLLLRYMEVFLRETMQLAACNALHPVEARCARWILMTQDRVGSPELRLTQEFLSEMLGVQRTTVSLVTRTLERQGLIRNRRGLIEVIDRSGLEGASCECYRVIEDNLGRLLPLAPE</sequence>
<organism evidence="5 6">
    <name type="scientific">Lutibaculum baratangense AMV1</name>
    <dbReference type="NCBI Taxonomy" id="631454"/>
    <lineage>
        <taxon>Bacteria</taxon>
        <taxon>Pseudomonadati</taxon>
        <taxon>Pseudomonadota</taxon>
        <taxon>Alphaproteobacteria</taxon>
        <taxon>Hyphomicrobiales</taxon>
        <taxon>Tepidamorphaceae</taxon>
        <taxon>Lutibaculum</taxon>
    </lineage>
</organism>
<comment type="caution">
    <text evidence="5">The sequence shown here is derived from an EMBL/GenBank/DDBJ whole genome shotgun (WGS) entry which is preliminary data.</text>
</comment>
<evidence type="ECO:0000313" key="5">
    <source>
        <dbReference type="EMBL" id="ESR24163.1"/>
    </source>
</evidence>
<dbReference type="InterPro" id="IPR018490">
    <property type="entry name" value="cNMP-bd_dom_sf"/>
</dbReference>
<dbReference type="AlphaFoldDB" id="V4TCY0"/>
<evidence type="ECO:0000259" key="4">
    <source>
        <dbReference type="Pfam" id="PF13545"/>
    </source>
</evidence>
<keyword evidence="1" id="KW-0805">Transcription regulation</keyword>
<dbReference type="InterPro" id="IPR036390">
    <property type="entry name" value="WH_DNA-bd_sf"/>
</dbReference>
<dbReference type="GO" id="GO:0005829">
    <property type="term" value="C:cytosol"/>
    <property type="evidence" value="ECO:0007669"/>
    <property type="project" value="TreeGrafter"/>
</dbReference>
<keyword evidence="3" id="KW-0804">Transcription</keyword>
<dbReference type="Proteomes" id="UP000017819">
    <property type="component" value="Unassembled WGS sequence"/>
</dbReference>
<dbReference type="Pfam" id="PF13545">
    <property type="entry name" value="HTH_Crp_2"/>
    <property type="match status" value="1"/>
</dbReference>
<dbReference type="PANTHER" id="PTHR24567">
    <property type="entry name" value="CRP FAMILY TRANSCRIPTIONAL REGULATORY PROTEIN"/>
    <property type="match status" value="1"/>
</dbReference>
<gene>
    <name evidence="5" type="ORF">N177_2612</name>
</gene>
<evidence type="ECO:0000256" key="3">
    <source>
        <dbReference type="ARBA" id="ARBA00023163"/>
    </source>
</evidence>
<evidence type="ECO:0000313" key="6">
    <source>
        <dbReference type="Proteomes" id="UP000017819"/>
    </source>
</evidence>
<dbReference type="SUPFAM" id="SSF51206">
    <property type="entry name" value="cAMP-binding domain-like"/>
    <property type="match status" value="1"/>
</dbReference>
<dbReference type="GO" id="GO:0003677">
    <property type="term" value="F:DNA binding"/>
    <property type="evidence" value="ECO:0007669"/>
    <property type="project" value="UniProtKB-KW"/>
</dbReference>
<dbReference type="RefSeq" id="WP_023432741.1">
    <property type="nucleotide sequence ID" value="NZ_AWXZ01000035.1"/>
</dbReference>
<evidence type="ECO:0000256" key="2">
    <source>
        <dbReference type="ARBA" id="ARBA00023125"/>
    </source>
</evidence>
<protein>
    <submittedName>
        <fullName evidence="5">cAMP-binding protein</fullName>
    </submittedName>
</protein>
<reference evidence="5 6" key="1">
    <citation type="journal article" date="2014" name="Genome Announc.">
        <title>Draft Genome Sequence of Lutibaculum baratangense Strain AMV1T, Isolated from a Mud Volcano in Andamans, India.</title>
        <authorList>
            <person name="Singh A."/>
            <person name="Sreenivas A."/>
            <person name="Sathyanarayana Reddy G."/>
            <person name="Pinnaka A.K."/>
            <person name="Shivaji S."/>
        </authorList>
    </citation>
    <scope>NUCLEOTIDE SEQUENCE [LARGE SCALE GENOMIC DNA]</scope>
    <source>
        <strain evidence="5 6">AMV1</strain>
    </source>
</reference>
<evidence type="ECO:0000256" key="1">
    <source>
        <dbReference type="ARBA" id="ARBA00023015"/>
    </source>
</evidence>
<dbReference type="SUPFAM" id="SSF46785">
    <property type="entry name" value="Winged helix' DNA-binding domain"/>
    <property type="match status" value="1"/>
</dbReference>
<dbReference type="PANTHER" id="PTHR24567:SF74">
    <property type="entry name" value="HTH-TYPE TRANSCRIPTIONAL REGULATOR ARCR"/>
    <property type="match status" value="1"/>
</dbReference>